<proteinExistence type="predicted"/>
<keyword evidence="3" id="KW-1185">Reference proteome</keyword>
<keyword evidence="1" id="KW-0560">Oxidoreductase</keyword>
<dbReference type="PRINTS" id="PR00368">
    <property type="entry name" value="FADPNR"/>
</dbReference>
<reference evidence="2 3" key="1">
    <citation type="submission" date="2019-12" db="EMBL/GenBank/DDBJ databases">
        <title>Whole genome sequencing of endophytic Actinobacterium Micromonospora sp. MPMI6T.</title>
        <authorList>
            <person name="Evv R."/>
            <person name="Podile A.R."/>
        </authorList>
    </citation>
    <scope>NUCLEOTIDE SEQUENCE [LARGE SCALE GENOMIC DNA]</scope>
    <source>
        <strain evidence="2 3">MPMI6</strain>
    </source>
</reference>
<dbReference type="Pfam" id="PF13738">
    <property type="entry name" value="Pyr_redox_3"/>
    <property type="match status" value="1"/>
</dbReference>
<dbReference type="InterPro" id="IPR036188">
    <property type="entry name" value="FAD/NAD-bd_sf"/>
</dbReference>
<evidence type="ECO:0000313" key="3">
    <source>
        <dbReference type="Proteomes" id="UP000823521"/>
    </source>
</evidence>
<evidence type="ECO:0000313" key="2">
    <source>
        <dbReference type="EMBL" id="MBO4206106.1"/>
    </source>
</evidence>
<dbReference type="PANTHER" id="PTHR43539">
    <property type="entry name" value="FLAVIN-BINDING MONOOXYGENASE-LIKE PROTEIN (AFU_ORTHOLOGUE AFUA_4G09220)"/>
    <property type="match status" value="1"/>
</dbReference>
<dbReference type="PRINTS" id="PR00469">
    <property type="entry name" value="PNDRDTASEII"/>
</dbReference>
<organism evidence="2 3">
    <name type="scientific">Micromonospora echinofusca</name>
    <dbReference type="NCBI Taxonomy" id="47858"/>
    <lineage>
        <taxon>Bacteria</taxon>
        <taxon>Bacillati</taxon>
        <taxon>Actinomycetota</taxon>
        <taxon>Actinomycetes</taxon>
        <taxon>Micromonosporales</taxon>
        <taxon>Micromonosporaceae</taxon>
        <taxon>Micromonospora</taxon>
    </lineage>
</organism>
<protein>
    <submittedName>
        <fullName evidence="2">NAD(P)-binding domain-containing protein</fullName>
    </submittedName>
</protein>
<comment type="caution">
    <text evidence="2">The sequence shown here is derived from an EMBL/GenBank/DDBJ whole genome shotgun (WGS) entry which is preliminary data.</text>
</comment>
<dbReference type="InterPro" id="IPR050982">
    <property type="entry name" value="Auxin_biosynth/cation_transpt"/>
</dbReference>
<dbReference type="SUPFAM" id="SSF51905">
    <property type="entry name" value="FAD/NAD(P)-binding domain"/>
    <property type="match status" value="2"/>
</dbReference>
<dbReference type="RefSeq" id="WP_208812737.1">
    <property type="nucleotide sequence ID" value="NZ_WVUH01000051.1"/>
</dbReference>
<name>A0ABS3VNM6_MICEH</name>
<dbReference type="PANTHER" id="PTHR43539:SF78">
    <property type="entry name" value="FLAVIN-CONTAINING MONOOXYGENASE"/>
    <property type="match status" value="1"/>
</dbReference>
<dbReference type="EMBL" id="WVUH01000051">
    <property type="protein sequence ID" value="MBO4206106.1"/>
    <property type="molecule type" value="Genomic_DNA"/>
</dbReference>
<dbReference type="Gene3D" id="3.50.50.60">
    <property type="entry name" value="FAD/NAD(P)-binding domain"/>
    <property type="match status" value="1"/>
</dbReference>
<gene>
    <name evidence="2" type="ORF">GSF22_08810</name>
</gene>
<dbReference type="Proteomes" id="UP000823521">
    <property type="component" value="Unassembled WGS sequence"/>
</dbReference>
<accession>A0ABS3VNM6</accession>
<sequence length="347" mass="37561">MLEKSMDVIVIGGGQAGVSVGHYLNRSCVDTLIVDGGHEIGQSWRRRWDSLRLFTAAKHNNLPGTRFPGDPDHIPGKNEMADYLVDYVRRFDLPVRLGVEIDHLTREGDRYVATAGEIQFVARQVVVATGPTGEPRVPAVANELDPGIVQVHSADYRNPTQLPDGPALVVGAGNSGAEIAIELAATRDVWLAGPDVGKFPFNLGGPVYKMMNRAMTRDTPWGRKIAAKATGGGTPLVRLTPEDVTNAGVRRVGRLHGVVDGQPKLDDGAVVRPASIVWCTGFTRDHGWIKLPIFDETGEPRHHRGVVAGEPGLYFLGLPFLHTMASSLIMGVTVDAEYTAKVIRSRC</sequence>
<evidence type="ECO:0000256" key="1">
    <source>
        <dbReference type="ARBA" id="ARBA00023002"/>
    </source>
</evidence>